<dbReference type="OrthoDB" id="1852297at2"/>
<keyword evidence="3" id="KW-1185">Reference proteome</keyword>
<accession>A0A174GIL7</accession>
<name>A0A174GIL7_9CLOT</name>
<evidence type="ECO:0000313" key="2">
    <source>
        <dbReference type="EMBL" id="OBY10242.1"/>
    </source>
</evidence>
<proteinExistence type="predicted"/>
<dbReference type="RefSeq" id="WP_027098523.1">
    <property type="nucleotide sequence ID" value="NZ_CABHIH010000004.1"/>
</dbReference>
<keyword evidence="1" id="KW-0472">Membrane</keyword>
<dbReference type="eggNOG" id="ENOG50337EY">
    <property type="taxonomic scope" value="Bacteria"/>
</dbReference>
<feature type="transmembrane region" description="Helical" evidence="1">
    <location>
        <begin position="218"/>
        <end position="239"/>
    </location>
</feature>
<gene>
    <name evidence="2" type="ORF">CP373A1_12125</name>
</gene>
<evidence type="ECO:0008006" key="4">
    <source>
        <dbReference type="Google" id="ProtNLM"/>
    </source>
</evidence>
<feature type="transmembrane region" description="Helical" evidence="1">
    <location>
        <begin position="83"/>
        <end position="108"/>
    </location>
</feature>
<comment type="caution">
    <text evidence="2">The sequence shown here is derived from an EMBL/GenBank/DDBJ whole genome shotgun (WGS) entry which is preliminary data.</text>
</comment>
<keyword evidence="1" id="KW-1133">Transmembrane helix</keyword>
<evidence type="ECO:0000256" key="1">
    <source>
        <dbReference type="SAM" id="Phobius"/>
    </source>
</evidence>
<feature type="transmembrane region" description="Helical" evidence="1">
    <location>
        <begin position="51"/>
        <end position="71"/>
    </location>
</feature>
<dbReference type="GeneID" id="42776348"/>
<dbReference type="EMBL" id="MAPZ01000024">
    <property type="protein sequence ID" value="OBY10242.1"/>
    <property type="molecule type" value="Genomic_DNA"/>
</dbReference>
<dbReference type="AlphaFoldDB" id="A0A174GIL7"/>
<keyword evidence="1" id="KW-0812">Transmembrane</keyword>
<sequence>MDKAKKVCKYQIETFIKPTIIYYSIFIAVVVVLTIVAKYNEGNFVSSGLELSTWIFIFVTALNSFKSPFYFSQANNVSRKSFYLGTLFYSVVVSLVIPVIDIIINRIYNLFVECPMNYDMIYGKVRDIAFFEGVSFKVDNSITSLLGNYLFLVGVLLVIFSIGLLITTVLFRLNNIGKCIAGGIIATLTITSSFISESFWANIGSLFSNIFGYGSRNVYIGVTTLVVISSLCFAINYILQRKAEATK</sequence>
<reference evidence="2 3" key="1">
    <citation type="submission" date="2016-06" db="EMBL/GenBank/DDBJ databases">
        <authorList>
            <person name="Kjaerup R.B."/>
            <person name="Dalgaard T.S."/>
            <person name="Juul-Madsen H.R."/>
        </authorList>
    </citation>
    <scope>NUCLEOTIDE SEQUENCE [LARGE SCALE GENOMIC DNA]</scope>
    <source>
        <strain evidence="2 3">373-A1</strain>
    </source>
</reference>
<feature type="transmembrane region" description="Helical" evidence="1">
    <location>
        <begin position="183"/>
        <end position="203"/>
    </location>
</feature>
<dbReference type="Proteomes" id="UP000092714">
    <property type="component" value="Unassembled WGS sequence"/>
</dbReference>
<feature type="transmembrane region" description="Helical" evidence="1">
    <location>
        <begin position="149"/>
        <end position="171"/>
    </location>
</feature>
<protein>
    <recommendedName>
        <fullName evidence="4">ABC-2 family transporter protein</fullName>
    </recommendedName>
</protein>
<feature type="transmembrane region" description="Helical" evidence="1">
    <location>
        <begin position="20"/>
        <end position="39"/>
    </location>
</feature>
<evidence type="ECO:0000313" key="3">
    <source>
        <dbReference type="Proteomes" id="UP000092714"/>
    </source>
</evidence>
<organism evidence="2 3">
    <name type="scientific">Clostridium paraputrificum</name>
    <dbReference type="NCBI Taxonomy" id="29363"/>
    <lineage>
        <taxon>Bacteria</taxon>
        <taxon>Bacillati</taxon>
        <taxon>Bacillota</taxon>
        <taxon>Clostridia</taxon>
        <taxon>Eubacteriales</taxon>
        <taxon>Clostridiaceae</taxon>
        <taxon>Clostridium</taxon>
    </lineage>
</organism>